<organism evidence="1 2">
    <name type="scientific">Popillia japonica</name>
    <name type="common">Japanese beetle</name>
    <dbReference type="NCBI Taxonomy" id="7064"/>
    <lineage>
        <taxon>Eukaryota</taxon>
        <taxon>Metazoa</taxon>
        <taxon>Ecdysozoa</taxon>
        <taxon>Arthropoda</taxon>
        <taxon>Hexapoda</taxon>
        <taxon>Insecta</taxon>
        <taxon>Pterygota</taxon>
        <taxon>Neoptera</taxon>
        <taxon>Endopterygota</taxon>
        <taxon>Coleoptera</taxon>
        <taxon>Polyphaga</taxon>
        <taxon>Scarabaeiformia</taxon>
        <taxon>Scarabaeidae</taxon>
        <taxon>Rutelinae</taxon>
        <taxon>Popillia</taxon>
    </lineage>
</organism>
<name>A0AAW1LSF7_POPJA</name>
<evidence type="ECO:0000313" key="1">
    <source>
        <dbReference type="EMBL" id="KAK9737417.1"/>
    </source>
</evidence>
<accession>A0AAW1LSF7</accession>
<protein>
    <submittedName>
        <fullName evidence="1">Uncharacterized protein</fullName>
    </submittedName>
</protein>
<dbReference type="AlphaFoldDB" id="A0AAW1LSF7"/>
<sequence length="104" mass="11961">MVVPPFRTDYNNLFRSLLSGARMWKCRFPHPPVLFEILIERNRKAQQCTNSYRVRCTKAATAKTKEIAELNPVNSDVSRVYMGVREVDAGITTDFDISSAFDRM</sequence>
<dbReference type="EMBL" id="JASPKY010000100">
    <property type="protein sequence ID" value="KAK9737417.1"/>
    <property type="molecule type" value="Genomic_DNA"/>
</dbReference>
<dbReference type="Proteomes" id="UP001458880">
    <property type="component" value="Unassembled WGS sequence"/>
</dbReference>
<keyword evidence="2" id="KW-1185">Reference proteome</keyword>
<reference evidence="1 2" key="1">
    <citation type="journal article" date="2024" name="BMC Genomics">
        <title>De novo assembly and annotation of Popillia japonica's genome with initial clues to its potential as an invasive pest.</title>
        <authorList>
            <person name="Cucini C."/>
            <person name="Boschi S."/>
            <person name="Funari R."/>
            <person name="Cardaioli E."/>
            <person name="Iannotti N."/>
            <person name="Marturano G."/>
            <person name="Paoli F."/>
            <person name="Bruttini M."/>
            <person name="Carapelli A."/>
            <person name="Frati F."/>
            <person name="Nardi F."/>
        </authorList>
    </citation>
    <scope>NUCLEOTIDE SEQUENCE [LARGE SCALE GENOMIC DNA]</scope>
    <source>
        <strain evidence="1">DMR45628</strain>
    </source>
</reference>
<proteinExistence type="predicted"/>
<comment type="caution">
    <text evidence="1">The sequence shown here is derived from an EMBL/GenBank/DDBJ whole genome shotgun (WGS) entry which is preliminary data.</text>
</comment>
<gene>
    <name evidence="1" type="ORF">QE152_g10755</name>
</gene>
<evidence type="ECO:0000313" key="2">
    <source>
        <dbReference type="Proteomes" id="UP001458880"/>
    </source>
</evidence>